<comment type="caution">
    <text evidence="2">The sequence shown here is derived from an EMBL/GenBank/DDBJ whole genome shotgun (WGS) entry which is preliminary data.</text>
</comment>
<feature type="compositionally biased region" description="Low complexity" evidence="1">
    <location>
        <begin position="242"/>
        <end position="251"/>
    </location>
</feature>
<evidence type="ECO:0000313" key="2">
    <source>
        <dbReference type="EMBL" id="KAG9196226.1"/>
    </source>
</evidence>
<gene>
    <name evidence="2" type="ORF">G6011_01347</name>
</gene>
<sequence length="429" mass="47419">MAKFAPPARRGDFLYSSVLYADPGGNHHARASVAELAALLHPEAPNLYSKDRKSQVATSVKDQVWHFYSAQLIHCGLPVTKDKNAAKVRLLTAMNQFKLETPLWVLKVESELKAEWEAENGKLKKGGSMVSKTATKSTVAHGPSISSSQDVTDGVNVSVNLTLASGGLPYGQYMYAQQANQNTPKKPSPAKRKRADSDLSSLIVTPQKSARFKRESVTERAPIKKEPPAKRSVSTIKKESRVSTPPSTPSRTRVKKEQYDPKPMRSSPYIKPDPYHNYHKPESPPPPPPLLLSGTYSISCKIASSTFNDYNLDLSLACDSSRGSWWATFRWGAWDGIIQMNPGPSDPDSLGLPCSLGWRLRDMETGQVKFGRKCTGNMTFFKDGILEGCLYEVPGVGDLGFDGRRMAGDSLEDDMKEEWDGFVTEAYRR</sequence>
<evidence type="ECO:0000256" key="1">
    <source>
        <dbReference type="SAM" id="MobiDB-lite"/>
    </source>
</evidence>
<feature type="compositionally biased region" description="Basic and acidic residues" evidence="1">
    <location>
        <begin position="273"/>
        <end position="282"/>
    </location>
</feature>
<name>A0AAD4IJP9_9PLEO</name>
<dbReference type="AlphaFoldDB" id="A0AAD4IJP9"/>
<feature type="compositionally biased region" description="Basic and acidic residues" evidence="1">
    <location>
        <begin position="212"/>
        <end position="229"/>
    </location>
</feature>
<accession>A0AAD4IJP9</accession>
<dbReference type="EMBL" id="JAANER010000001">
    <property type="protein sequence ID" value="KAG9196226.1"/>
    <property type="molecule type" value="Genomic_DNA"/>
</dbReference>
<protein>
    <submittedName>
        <fullName evidence="2">Uncharacterized protein</fullName>
    </submittedName>
</protein>
<feature type="region of interest" description="Disordered" evidence="1">
    <location>
        <begin position="179"/>
        <end position="290"/>
    </location>
</feature>
<feature type="compositionally biased region" description="Polar residues" evidence="1">
    <location>
        <begin position="198"/>
        <end position="208"/>
    </location>
</feature>
<dbReference type="Proteomes" id="UP001199106">
    <property type="component" value="Unassembled WGS sequence"/>
</dbReference>
<organism evidence="2 3">
    <name type="scientific">Alternaria panax</name>
    <dbReference type="NCBI Taxonomy" id="48097"/>
    <lineage>
        <taxon>Eukaryota</taxon>
        <taxon>Fungi</taxon>
        <taxon>Dikarya</taxon>
        <taxon>Ascomycota</taxon>
        <taxon>Pezizomycotina</taxon>
        <taxon>Dothideomycetes</taxon>
        <taxon>Pleosporomycetidae</taxon>
        <taxon>Pleosporales</taxon>
        <taxon>Pleosporineae</taxon>
        <taxon>Pleosporaceae</taxon>
        <taxon>Alternaria</taxon>
        <taxon>Alternaria sect. Panax</taxon>
    </lineage>
</organism>
<keyword evidence="3" id="KW-1185">Reference proteome</keyword>
<evidence type="ECO:0000313" key="3">
    <source>
        <dbReference type="Proteomes" id="UP001199106"/>
    </source>
</evidence>
<reference evidence="2" key="1">
    <citation type="submission" date="2021-07" db="EMBL/GenBank/DDBJ databases">
        <title>Genome Resource of American Ginseng Black Spot Pathogen Alternaria panax.</title>
        <authorList>
            <person name="Qiu C."/>
            <person name="Wang W."/>
            <person name="Liu Z."/>
        </authorList>
    </citation>
    <scope>NUCLEOTIDE SEQUENCE</scope>
    <source>
        <strain evidence="2">BNCC115425</strain>
    </source>
</reference>
<proteinExistence type="predicted"/>